<dbReference type="AlphaFoldDB" id="A0AAW2ZAJ8"/>
<evidence type="ECO:0000256" key="1">
    <source>
        <dbReference type="ARBA" id="ARBA00022801"/>
    </source>
</evidence>
<keyword evidence="5" id="KW-1185">Reference proteome</keyword>
<gene>
    <name evidence="4" type="ORF">AKO1_003322</name>
</gene>
<evidence type="ECO:0000259" key="3">
    <source>
        <dbReference type="Pfam" id="PF20434"/>
    </source>
</evidence>
<dbReference type="PANTHER" id="PTHR48081">
    <property type="entry name" value="AB HYDROLASE SUPERFAMILY PROTEIN C4A8.06C"/>
    <property type="match status" value="1"/>
</dbReference>
<feature type="signal peptide" evidence="2">
    <location>
        <begin position="1"/>
        <end position="21"/>
    </location>
</feature>
<evidence type="ECO:0000256" key="2">
    <source>
        <dbReference type="SAM" id="SignalP"/>
    </source>
</evidence>
<comment type="caution">
    <text evidence="4">The sequence shown here is derived from an EMBL/GenBank/DDBJ whole genome shotgun (WGS) entry which is preliminary data.</text>
</comment>
<dbReference type="Proteomes" id="UP001431209">
    <property type="component" value="Unassembled WGS sequence"/>
</dbReference>
<keyword evidence="2" id="KW-0732">Signal</keyword>
<proteinExistence type="predicted"/>
<evidence type="ECO:0000313" key="5">
    <source>
        <dbReference type="Proteomes" id="UP001431209"/>
    </source>
</evidence>
<dbReference type="PANTHER" id="PTHR48081:SF6">
    <property type="entry name" value="PEPTIDASE S9 PROLYL OLIGOPEPTIDASE CATALYTIC DOMAIN-CONTAINING PROTEIN"/>
    <property type="match status" value="1"/>
</dbReference>
<name>A0AAW2ZAJ8_9EUKA</name>
<dbReference type="EMBL" id="JAOPGA020001158">
    <property type="protein sequence ID" value="KAL0485707.1"/>
    <property type="molecule type" value="Genomic_DNA"/>
</dbReference>
<organism evidence="4 5">
    <name type="scientific">Acrasis kona</name>
    <dbReference type="NCBI Taxonomy" id="1008807"/>
    <lineage>
        <taxon>Eukaryota</taxon>
        <taxon>Discoba</taxon>
        <taxon>Heterolobosea</taxon>
        <taxon>Tetramitia</taxon>
        <taxon>Eutetramitia</taxon>
        <taxon>Acrasidae</taxon>
        <taxon>Acrasis</taxon>
    </lineage>
</organism>
<dbReference type="InterPro" id="IPR029058">
    <property type="entry name" value="AB_hydrolase_fold"/>
</dbReference>
<dbReference type="InterPro" id="IPR049492">
    <property type="entry name" value="BD-FAE-like_dom"/>
</dbReference>
<dbReference type="InterPro" id="IPR050300">
    <property type="entry name" value="GDXG_lipolytic_enzyme"/>
</dbReference>
<dbReference type="Pfam" id="PF20434">
    <property type="entry name" value="BD-FAE"/>
    <property type="match status" value="1"/>
</dbReference>
<accession>A0AAW2ZAJ8</accession>
<sequence>MQRGHLLISLLLLFFTQICFSEFVRYNLWPDFAPGETTKYPGTYEHGQRTFVRNVTQPQFFMYKSEQNRKNEPSPAVIVLPGGGYEFLTFDAEGTEVAAWLSKHGFITFVLNYRVPRKMDGAYQDMQRMISYLRTNAATFNINPNKIGVIGFSAGGHLAVRMAVSDGKRTYEPIDGVDKQSFLPNFALPIYPAFLLDDKKKPTSIVQPRIGSAPMFIEQSLDDPFLCAVDYAKALKEAKLDYELVIYEKGGHGYGLHGEYPVSQWPERALKWLSRFL</sequence>
<dbReference type="GO" id="GO:0016787">
    <property type="term" value="F:hydrolase activity"/>
    <property type="evidence" value="ECO:0007669"/>
    <property type="project" value="UniProtKB-KW"/>
</dbReference>
<dbReference type="Gene3D" id="3.40.50.1820">
    <property type="entry name" value="alpha/beta hydrolase"/>
    <property type="match status" value="1"/>
</dbReference>
<keyword evidence="1" id="KW-0378">Hydrolase</keyword>
<evidence type="ECO:0000313" key="4">
    <source>
        <dbReference type="EMBL" id="KAL0485707.1"/>
    </source>
</evidence>
<feature type="chain" id="PRO_5043654858" evidence="2">
    <location>
        <begin position="22"/>
        <end position="277"/>
    </location>
</feature>
<protein>
    <submittedName>
        <fullName evidence="4">Acetylxylan esterase</fullName>
    </submittedName>
</protein>
<feature type="domain" description="BD-FAE-like" evidence="3">
    <location>
        <begin position="69"/>
        <end position="170"/>
    </location>
</feature>
<reference evidence="4 5" key="1">
    <citation type="submission" date="2024-03" db="EMBL/GenBank/DDBJ databases">
        <title>The Acrasis kona genome and developmental transcriptomes reveal deep origins of eukaryotic multicellular pathways.</title>
        <authorList>
            <person name="Sheikh S."/>
            <person name="Fu C.-J."/>
            <person name="Brown M.W."/>
            <person name="Baldauf S.L."/>
        </authorList>
    </citation>
    <scope>NUCLEOTIDE SEQUENCE [LARGE SCALE GENOMIC DNA]</scope>
    <source>
        <strain evidence="4 5">ATCC MYA-3509</strain>
    </source>
</reference>
<dbReference type="SUPFAM" id="SSF53474">
    <property type="entry name" value="alpha/beta-Hydrolases"/>
    <property type="match status" value="1"/>
</dbReference>